<feature type="transmembrane region" description="Helical" evidence="1">
    <location>
        <begin position="6"/>
        <end position="25"/>
    </location>
</feature>
<organism evidence="2 3">
    <name type="scientific">Shewanella schlegeliana</name>
    <dbReference type="NCBI Taxonomy" id="190308"/>
    <lineage>
        <taxon>Bacteria</taxon>
        <taxon>Pseudomonadati</taxon>
        <taxon>Pseudomonadota</taxon>
        <taxon>Gammaproteobacteria</taxon>
        <taxon>Alteromonadales</taxon>
        <taxon>Shewanellaceae</taxon>
        <taxon>Shewanella</taxon>
    </lineage>
</organism>
<dbReference type="RefSeq" id="WP_202722647.1">
    <property type="nucleotide sequence ID" value="NZ_BPEX01000015.1"/>
</dbReference>
<feature type="transmembrane region" description="Helical" evidence="1">
    <location>
        <begin position="37"/>
        <end position="56"/>
    </location>
</feature>
<comment type="caution">
    <text evidence="2">The sequence shown here is derived from an EMBL/GenBank/DDBJ whole genome shotgun (WGS) entry which is preliminary data.</text>
</comment>
<dbReference type="EMBL" id="JAESVD010000008">
    <property type="protein sequence ID" value="MBL4914398.1"/>
    <property type="molecule type" value="Genomic_DNA"/>
</dbReference>
<proteinExistence type="predicted"/>
<dbReference type="Pfam" id="PF13899">
    <property type="entry name" value="Thioredoxin_7"/>
    <property type="match status" value="1"/>
</dbReference>
<dbReference type="PANTHER" id="PTHR32234">
    <property type="entry name" value="THIOL:DISULFIDE INTERCHANGE PROTEIN DSBD"/>
    <property type="match status" value="1"/>
</dbReference>
<dbReference type="Gene3D" id="3.40.30.10">
    <property type="entry name" value="Glutaredoxin"/>
    <property type="match status" value="1"/>
</dbReference>
<keyword evidence="1" id="KW-0472">Membrane</keyword>
<dbReference type="CDD" id="cd02953">
    <property type="entry name" value="DsbDgamma"/>
    <property type="match status" value="1"/>
</dbReference>
<reference evidence="2 3" key="1">
    <citation type="submission" date="2021-01" db="EMBL/GenBank/DDBJ databases">
        <title>Genome sequence of Shewanella schlegeliana JCM 11561.</title>
        <authorList>
            <person name="Zhang H."/>
            <person name="Li C."/>
        </authorList>
    </citation>
    <scope>NUCLEOTIDE SEQUENCE [LARGE SCALE GENOMIC DNA]</scope>
    <source>
        <strain evidence="2 3">JCM 11561</strain>
    </source>
</reference>
<keyword evidence="1" id="KW-0812">Transmembrane</keyword>
<dbReference type="InterPro" id="IPR035671">
    <property type="entry name" value="DsbD_gamma"/>
</dbReference>
<dbReference type="Proteomes" id="UP000604898">
    <property type="component" value="Unassembled WGS sequence"/>
</dbReference>
<keyword evidence="3" id="KW-1185">Reference proteome</keyword>
<dbReference type="SUPFAM" id="SSF52833">
    <property type="entry name" value="Thioredoxin-like"/>
    <property type="match status" value="1"/>
</dbReference>
<name>A0ABS1T0T4_9GAMM</name>
<evidence type="ECO:0000313" key="3">
    <source>
        <dbReference type="Proteomes" id="UP000604898"/>
    </source>
</evidence>
<accession>A0ABS1T0T4</accession>
<evidence type="ECO:0000313" key="2">
    <source>
        <dbReference type="EMBL" id="MBL4914398.1"/>
    </source>
</evidence>
<evidence type="ECO:0000256" key="1">
    <source>
        <dbReference type="SAM" id="Phobius"/>
    </source>
</evidence>
<dbReference type="PANTHER" id="PTHR32234:SF3">
    <property type="entry name" value="SUPPRESSION OF COPPER SENSITIVITY PROTEIN"/>
    <property type="match status" value="1"/>
</dbReference>
<gene>
    <name evidence="2" type="ORF">JMA39_14930</name>
</gene>
<protein>
    <submittedName>
        <fullName evidence="2">Thioredoxin family protein</fullName>
    </submittedName>
</protein>
<sequence length="180" mass="19574">MSTISVSILVFFALICTLIAALVGLKVKGKYIPNGVILVLGFMAMSVGAVFGFLNYGEDYDAYKRLHWQTLTPSQIQPLVDQGYTVFVDITADWCNICLANKASVTHREKIVNALTQSNIILMQGDWSQPNVVVESYMQTQGRGGTPYNKIYGPGAPNGIVLPSQLTVKAVMLALEKAKG</sequence>
<dbReference type="InterPro" id="IPR036249">
    <property type="entry name" value="Thioredoxin-like_sf"/>
</dbReference>
<keyword evidence="1" id="KW-1133">Transmembrane helix</keyword>